<gene>
    <name evidence="8" type="ORF">GLOIN_2v1761863</name>
</gene>
<dbReference type="Gene3D" id="1.10.287.690">
    <property type="entry name" value="Helix hairpin bin"/>
    <property type="match status" value="1"/>
</dbReference>
<keyword evidence="2" id="KW-0808">Transferase</keyword>
<dbReference type="GO" id="GO:0006261">
    <property type="term" value="P:DNA-templated DNA replication"/>
    <property type="evidence" value="ECO:0007669"/>
    <property type="project" value="TreeGrafter"/>
</dbReference>
<reference evidence="8 9" key="2">
    <citation type="journal article" date="2018" name="New Phytol.">
        <title>High intraspecific genome diversity in the model arbuscular mycorrhizal symbiont Rhizophagus irregularis.</title>
        <authorList>
            <person name="Chen E.C.H."/>
            <person name="Morin E."/>
            <person name="Beaudet D."/>
            <person name="Noel J."/>
            <person name="Yildirir G."/>
            <person name="Ndikumana S."/>
            <person name="Charron P."/>
            <person name="St-Onge C."/>
            <person name="Giorgi J."/>
            <person name="Kruger M."/>
            <person name="Marton T."/>
            <person name="Ropars J."/>
            <person name="Grigoriev I.V."/>
            <person name="Hainaut M."/>
            <person name="Henrissat B."/>
            <person name="Roux C."/>
            <person name="Martin F."/>
            <person name="Corradi N."/>
        </authorList>
    </citation>
    <scope>NUCLEOTIDE SEQUENCE [LARGE SCALE GENOMIC DNA]</scope>
    <source>
        <strain evidence="8 9">DAOM 197198</strain>
    </source>
</reference>
<keyword evidence="4" id="KW-0239">DNA-directed DNA polymerase</keyword>
<keyword evidence="3" id="KW-0548">Nucleotidyltransferase</keyword>
<evidence type="ECO:0000256" key="3">
    <source>
        <dbReference type="ARBA" id="ARBA00022695"/>
    </source>
</evidence>
<sequence length="412" mass="47915">MAYNLSPEKFIFNPEEAVIIKKNGKSLHEISFPFNKRTIQAWCIRHDNRSEKKGLYPAVLEELSAMRQELKAQLASLGKKKDQLGKIISSVKEKGKRIPEKLDLEYKSLCFEYDCLNSKQKAVKLFMNTFYGEAGNPLSSIFLRALAGGTTSADKYFEKCDEAFSRKELSKEAIKSGTSYLKMAYEEVLFPVCFTGKKKYFGVGHEVVVNFKLKNLFMKGIETVKQGKSQLLKFIGEKIMREGMDINNTRSIHDIVEDTLREAQNKEWDFNDFIVMGTWKPKKNNLCNNRFMKRMRERNERIPDPGERFSYVVVKGSRLRSEEGRLIPYRVGDYMEYAGIAKEKKMEIDINYYLGTTVGMCARFINEDDRYQPPPSHKIMQLKYSDEKEKQTDKYSQDEATKWLKKYIKGLQ</sequence>
<evidence type="ECO:0000313" key="9">
    <source>
        <dbReference type="Proteomes" id="UP000018888"/>
    </source>
</evidence>
<keyword evidence="9" id="KW-1185">Reference proteome</keyword>
<dbReference type="EC" id="2.7.7.7" evidence="1"/>
<dbReference type="SUPFAM" id="SSF56672">
    <property type="entry name" value="DNA/RNA polymerases"/>
    <property type="match status" value="1"/>
</dbReference>
<dbReference type="GO" id="GO:0000166">
    <property type="term" value="F:nucleotide binding"/>
    <property type="evidence" value="ECO:0007669"/>
    <property type="project" value="InterPro"/>
</dbReference>
<dbReference type="InterPro" id="IPR023211">
    <property type="entry name" value="DNA_pol_palm_dom_sf"/>
</dbReference>
<dbReference type="Gene3D" id="3.90.1600.10">
    <property type="entry name" value="Palm domain of DNA polymerase"/>
    <property type="match status" value="1"/>
</dbReference>
<dbReference type="InterPro" id="IPR042087">
    <property type="entry name" value="DNA_pol_B_thumb"/>
</dbReference>
<dbReference type="PANTHER" id="PTHR10322">
    <property type="entry name" value="DNA POLYMERASE CATALYTIC SUBUNIT"/>
    <property type="match status" value="1"/>
</dbReference>
<dbReference type="GO" id="GO:0003677">
    <property type="term" value="F:DNA binding"/>
    <property type="evidence" value="ECO:0007669"/>
    <property type="project" value="UniProtKB-KW"/>
</dbReference>
<evidence type="ECO:0000259" key="7">
    <source>
        <dbReference type="Pfam" id="PF00136"/>
    </source>
</evidence>
<protein>
    <recommendedName>
        <fullName evidence="1">DNA-directed DNA polymerase</fullName>
        <ecNumber evidence="1">2.7.7.7</ecNumber>
    </recommendedName>
</protein>
<keyword evidence="5" id="KW-0238">DNA-binding</keyword>
<dbReference type="Pfam" id="PF00136">
    <property type="entry name" value="DNA_pol_B"/>
    <property type="match status" value="1"/>
</dbReference>
<dbReference type="Gene3D" id="1.10.132.60">
    <property type="entry name" value="DNA polymerase family B, C-terminal domain"/>
    <property type="match status" value="1"/>
</dbReference>
<dbReference type="InterPro" id="IPR050240">
    <property type="entry name" value="DNA_pol_type-B"/>
</dbReference>
<dbReference type="InterPro" id="IPR043502">
    <property type="entry name" value="DNA/RNA_pol_sf"/>
</dbReference>
<dbReference type="Proteomes" id="UP000018888">
    <property type="component" value="Unassembled WGS sequence"/>
</dbReference>
<organism evidence="8 9">
    <name type="scientific">Rhizophagus irregularis (strain DAOM 181602 / DAOM 197198 / MUCL 43194)</name>
    <name type="common">Arbuscular mycorrhizal fungus</name>
    <name type="synonym">Glomus intraradices</name>
    <dbReference type="NCBI Taxonomy" id="747089"/>
    <lineage>
        <taxon>Eukaryota</taxon>
        <taxon>Fungi</taxon>
        <taxon>Fungi incertae sedis</taxon>
        <taxon>Mucoromycota</taxon>
        <taxon>Glomeromycotina</taxon>
        <taxon>Glomeromycetes</taxon>
        <taxon>Glomerales</taxon>
        <taxon>Glomeraceae</taxon>
        <taxon>Rhizophagus</taxon>
    </lineage>
</organism>
<evidence type="ECO:0000256" key="5">
    <source>
        <dbReference type="ARBA" id="ARBA00023125"/>
    </source>
</evidence>
<evidence type="ECO:0000256" key="6">
    <source>
        <dbReference type="ARBA" id="ARBA00049244"/>
    </source>
</evidence>
<dbReference type="GO" id="GO:0003887">
    <property type="term" value="F:DNA-directed DNA polymerase activity"/>
    <property type="evidence" value="ECO:0007669"/>
    <property type="project" value="UniProtKB-KW"/>
</dbReference>
<evidence type="ECO:0000256" key="4">
    <source>
        <dbReference type="ARBA" id="ARBA00022932"/>
    </source>
</evidence>
<proteinExistence type="predicted"/>
<dbReference type="PANTHER" id="PTHR10322:SF23">
    <property type="entry name" value="DNA POLYMERASE DELTA CATALYTIC SUBUNIT"/>
    <property type="match status" value="1"/>
</dbReference>
<dbReference type="EMBL" id="AUPC02000004">
    <property type="protein sequence ID" value="POG82470.1"/>
    <property type="molecule type" value="Genomic_DNA"/>
</dbReference>
<accession>A0A2P4QXU8</accession>
<evidence type="ECO:0000256" key="1">
    <source>
        <dbReference type="ARBA" id="ARBA00012417"/>
    </source>
</evidence>
<name>A0A2P4QXU8_RHIID</name>
<comment type="caution">
    <text evidence="8">The sequence shown here is derived from an EMBL/GenBank/DDBJ whole genome shotgun (WGS) entry which is preliminary data.</text>
</comment>
<reference evidence="8 9" key="1">
    <citation type="journal article" date="2013" name="Proc. Natl. Acad. Sci. U.S.A.">
        <title>Genome of an arbuscular mycorrhizal fungus provides insight into the oldest plant symbiosis.</title>
        <authorList>
            <person name="Tisserant E."/>
            <person name="Malbreil M."/>
            <person name="Kuo A."/>
            <person name="Kohler A."/>
            <person name="Symeonidi A."/>
            <person name="Balestrini R."/>
            <person name="Charron P."/>
            <person name="Duensing N."/>
            <person name="Frei Dit Frey N."/>
            <person name="Gianinazzi-Pearson V."/>
            <person name="Gilbert L.B."/>
            <person name="Handa Y."/>
            <person name="Herr J.R."/>
            <person name="Hijri M."/>
            <person name="Koul R."/>
            <person name="Kawaguchi M."/>
            <person name="Krajinski F."/>
            <person name="Lammers P.J."/>
            <person name="Masclaux F.G."/>
            <person name="Murat C."/>
            <person name="Morin E."/>
            <person name="Ndikumana S."/>
            <person name="Pagni M."/>
            <person name="Petitpierre D."/>
            <person name="Requena N."/>
            <person name="Rosikiewicz P."/>
            <person name="Riley R."/>
            <person name="Saito K."/>
            <person name="San Clemente H."/>
            <person name="Shapiro H."/>
            <person name="van Tuinen D."/>
            <person name="Becard G."/>
            <person name="Bonfante P."/>
            <person name="Paszkowski U."/>
            <person name="Shachar-Hill Y.Y."/>
            <person name="Tuskan G.A."/>
            <person name="Young P.W."/>
            <person name="Sanders I.R."/>
            <person name="Henrissat B."/>
            <person name="Rensing S.A."/>
            <person name="Grigoriev I.V."/>
            <person name="Corradi N."/>
            <person name="Roux C."/>
            <person name="Martin F."/>
        </authorList>
    </citation>
    <scope>NUCLEOTIDE SEQUENCE [LARGE SCALE GENOMIC DNA]</scope>
    <source>
        <strain evidence="8 9">DAOM 197198</strain>
    </source>
</reference>
<evidence type="ECO:0000256" key="2">
    <source>
        <dbReference type="ARBA" id="ARBA00022679"/>
    </source>
</evidence>
<dbReference type="InterPro" id="IPR006134">
    <property type="entry name" value="DNA-dir_DNA_pol_B_multi_dom"/>
</dbReference>
<feature type="domain" description="DNA-directed DNA polymerase family B multifunctional" evidence="7">
    <location>
        <begin position="179"/>
        <end position="361"/>
    </location>
</feature>
<comment type="catalytic activity">
    <reaction evidence="6">
        <text>DNA(n) + a 2'-deoxyribonucleoside 5'-triphosphate = DNA(n+1) + diphosphate</text>
        <dbReference type="Rhea" id="RHEA:22508"/>
        <dbReference type="Rhea" id="RHEA-COMP:17339"/>
        <dbReference type="Rhea" id="RHEA-COMP:17340"/>
        <dbReference type="ChEBI" id="CHEBI:33019"/>
        <dbReference type="ChEBI" id="CHEBI:61560"/>
        <dbReference type="ChEBI" id="CHEBI:173112"/>
        <dbReference type="EC" id="2.7.7.7"/>
    </reaction>
</comment>
<evidence type="ECO:0000313" key="8">
    <source>
        <dbReference type="EMBL" id="POG82470.1"/>
    </source>
</evidence>
<dbReference type="AlphaFoldDB" id="A0A2P4QXU8"/>